<sequence length="133" mass="15117">MIPPRFPVTPEQIDRVVAVFYAAVRRHEVLGPVFGNHVTDWPAHEEKIARFWKNAILYERNYGGNPMQVHLAAGDVRAAHFAPWLALFDETLRRTLPAETAAAWSTLAHRIGAGLRMGVEDLRERRPGPFILR</sequence>
<organism evidence="1 2">
    <name type="scientific">Paracoccus pacificus</name>
    <dbReference type="NCBI Taxonomy" id="1463598"/>
    <lineage>
        <taxon>Bacteria</taxon>
        <taxon>Pseudomonadati</taxon>
        <taxon>Pseudomonadota</taxon>
        <taxon>Alphaproteobacteria</taxon>
        <taxon>Rhodobacterales</taxon>
        <taxon>Paracoccaceae</taxon>
        <taxon>Paracoccus</taxon>
    </lineage>
</organism>
<comment type="caution">
    <text evidence="1">The sequence shown here is derived from an EMBL/GenBank/DDBJ whole genome shotgun (WGS) entry which is preliminary data.</text>
</comment>
<dbReference type="InterPro" id="IPR012292">
    <property type="entry name" value="Globin/Proto"/>
</dbReference>
<protein>
    <submittedName>
        <fullName evidence="1">Group III truncated hemoglobin</fullName>
    </submittedName>
</protein>
<evidence type="ECO:0000313" key="1">
    <source>
        <dbReference type="EMBL" id="MFD1882225.1"/>
    </source>
</evidence>
<dbReference type="SUPFAM" id="SSF46458">
    <property type="entry name" value="Globin-like"/>
    <property type="match status" value="1"/>
</dbReference>
<name>A0ABW4R906_9RHOB</name>
<keyword evidence="2" id="KW-1185">Reference proteome</keyword>
<dbReference type="CDD" id="cd08916">
    <property type="entry name" value="TrHb3_P"/>
    <property type="match status" value="1"/>
</dbReference>
<reference evidence="2" key="1">
    <citation type="journal article" date="2019" name="Int. J. Syst. Evol. Microbiol.">
        <title>The Global Catalogue of Microorganisms (GCM) 10K type strain sequencing project: providing services to taxonomists for standard genome sequencing and annotation.</title>
        <authorList>
            <consortium name="The Broad Institute Genomics Platform"/>
            <consortium name="The Broad Institute Genome Sequencing Center for Infectious Disease"/>
            <person name="Wu L."/>
            <person name="Ma J."/>
        </authorList>
    </citation>
    <scope>NUCLEOTIDE SEQUENCE [LARGE SCALE GENOMIC DNA]</scope>
    <source>
        <strain evidence="2">CCUG 56029</strain>
    </source>
</reference>
<evidence type="ECO:0000313" key="2">
    <source>
        <dbReference type="Proteomes" id="UP001597213"/>
    </source>
</evidence>
<dbReference type="RefSeq" id="WP_379142682.1">
    <property type="nucleotide sequence ID" value="NZ_JBHUEN010000031.1"/>
</dbReference>
<dbReference type="Gene3D" id="1.10.490.10">
    <property type="entry name" value="Globins"/>
    <property type="match status" value="1"/>
</dbReference>
<dbReference type="InterPro" id="IPR009050">
    <property type="entry name" value="Globin-like_sf"/>
</dbReference>
<accession>A0ABW4R906</accession>
<dbReference type="Proteomes" id="UP001597213">
    <property type="component" value="Unassembled WGS sequence"/>
</dbReference>
<gene>
    <name evidence="1" type="ORF">ACFSCT_10925</name>
</gene>
<proteinExistence type="predicted"/>
<dbReference type="EMBL" id="JBHUEN010000031">
    <property type="protein sequence ID" value="MFD1882225.1"/>
    <property type="molecule type" value="Genomic_DNA"/>
</dbReference>